<feature type="region of interest" description="Disordered" evidence="1">
    <location>
        <begin position="325"/>
        <end position="349"/>
    </location>
</feature>
<feature type="region of interest" description="Disordered" evidence="1">
    <location>
        <begin position="24"/>
        <end position="79"/>
    </location>
</feature>
<protein>
    <submittedName>
        <fullName evidence="2">Uncharacterized protein</fullName>
    </submittedName>
</protein>
<accession>A0A5C3KDC4</accession>
<feature type="compositionally biased region" description="Gly residues" evidence="1">
    <location>
        <begin position="335"/>
        <end position="349"/>
    </location>
</feature>
<organism evidence="2 3">
    <name type="scientific">Coprinopsis marcescibilis</name>
    <name type="common">Agaric fungus</name>
    <name type="synonym">Psathyrella marcescibilis</name>
    <dbReference type="NCBI Taxonomy" id="230819"/>
    <lineage>
        <taxon>Eukaryota</taxon>
        <taxon>Fungi</taxon>
        <taxon>Dikarya</taxon>
        <taxon>Basidiomycota</taxon>
        <taxon>Agaricomycotina</taxon>
        <taxon>Agaricomycetes</taxon>
        <taxon>Agaricomycetidae</taxon>
        <taxon>Agaricales</taxon>
        <taxon>Agaricineae</taxon>
        <taxon>Psathyrellaceae</taxon>
        <taxon>Coprinopsis</taxon>
    </lineage>
</organism>
<evidence type="ECO:0000313" key="3">
    <source>
        <dbReference type="Proteomes" id="UP000307440"/>
    </source>
</evidence>
<dbReference type="EMBL" id="ML210432">
    <property type="protein sequence ID" value="TFK18086.1"/>
    <property type="molecule type" value="Genomic_DNA"/>
</dbReference>
<reference evidence="2 3" key="1">
    <citation type="journal article" date="2019" name="Nat. Ecol. Evol.">
        <title>Megaphylogeny resolves global patterns of mushroom evolution.</title>
        <authorList>
            <person name="Varga T."/>
            <person name="Krizsan K."/>
            <person name="Foldi C."/>
            <person name="Dima B."/>
            <person name="Sanchez-Garcia M."/>
            <person name="Sanchez-Ramirez S."/>
            <person name="Szollosi G.J."/>
            <person name="Szarkandi J.G."/>
            <person name="Papp V."/>
            <person name="Albert L."/>
            <person name="Andreopoulos W."/>
            <person name="Angelini C."/>
            <person name="Antonin V."/>
            <person name="Barry K.W."/>
            <person name="Bougher N.L."/>
            <person name="Buchanan P."/>
            <person name="Buyck B."/>
            <person name="Bense V."/>
            <person name="Catcheside P."/>
            <person name="Chovatia M."/>
            <person name="Cooper J."/>
            <person name="Damon W."/>
            <person name="Desjardin D."/>
            <person name="Finy P."/>
            <person name="Geml J."/>
            <person name="Haridas S."/>
            <person name="Hughes K."/>
            <person name="Justo A."/>
            <person name="Karasinski D."/>
            <person name="Kautmanova I."/>
            <person name="Kiss B."/>
            <person name="Kocsube S."/>
            <person name="Kotiranta H."/>
            <person name="LaButti K.M."/>
            <person name="Lechner B.E."/>
            <person name="Liimatainen K."/>
            <person name="Lipzen A."/>
            <person name="Lukacs Z."/>
            <person name="Mihaltcheva S."/>
            <person name="Morgado L.N."/>
            <person name="Niskanen T."/>
            <person name="Noordeloos M.E."/>
            <person name="Ohm R.A."/>
            <person name="Ortiz-Santana B."/>
            <person name="Ovrebo C."/>
            <person name="Racz N."/>
            <person name="Riley R."/>
            <person name="Savchenko A."/>
            <person name="Shiryaev A."/>
            <person name="Soop K."/>
            <person name="Spirin V."/>
            <person name="Szebenyi C."/>
            <person name="Tomsovsky M."/>
            <person name="Tulloss R.E."/>
            <person name="Uehling J."/>
            <person name="Grigoriev I.V."/>
            <person name="Vagvolgyi C."/>
            <person name="Papp T."/>
            <person name="Martin F.M."/>
            <person name="Miettinen O."/>
            <person name="Hibbett D.S."/>
            <person name="Nagy L.G."/>
        </authorList>
    </citation>
    <scope>NUCLEOTIDE SEQUENCE [LARGE SCALE GENOMIC DNA]</scope>
    <source>
        <strain evidence="2 3">CBS 121175</strain>
    </source>
</reference>
<evidence type="ECO:0000256" key="1">
    <source>
        <dbReference type="SAM" id="MobiDB-lite"/>
    </source>
</evidence>
<dbReference type="AlphaFoldDB" id="A0A5C3KDC4"/>
<name>A0A5C3KDC4_COPMA</name>
<gene>
    <name evidence="2" type="ORF">FA15DRAFT_660963</name>
</gene>
<proteinExistence type="predicted"/>
<dbReference type="Proteomes" id="UP000307440">
    <property type="component" value="Unassembled WGS sequence"/>
</dbReference>
<sequence>MSDLASNSTGACAGRRDRNIVMFAPQPFPAGHPRHSGNSHSGVREPGVEHSSSNPLYSNPGDSSSLHRPHRAEQRRGSCLGEAVTSDANLLGSKTANRRMWWRWMRRTYGMRLREGWKTNDPHRQAAVAPSASSPTWRHARCEGDQQGSVMVVFPCVGEMLHPLSSWAHLVFSLQCWVSQFHLQRQRVIALTGLCTFQGVRNPGRDTGSWRTLTRVERWHRLTMAVCMCMSAVSGIERMGTGEEKKVEGHSAALRCRANTCFDELAKNGWGSGPVLLRTSFVGILLPSHPFKLNPTLTLVVIDPVEGTWRCKGCCHHASYDCEGSGAGSRHRGGSGRGGEGEGVVGLTS</sequence>
<feature type="compositionally biased region" description="Polar residues" evidence="1">
    <location>
        <begin position="50"/>
        <end position="66"/>
    </location>
</feature>
<keyword evidence="3" id="KW-1185">Reference proteome</keyword>
<evidence type="ECO:0000313" key="2">
    <source>
        <dbReference type="EMBL" id="TFK18086.1"/>
    </source>
</evidence>